<evidence type="ECO:0000313" key="10">
    <source>
        <dbReference type="Proteomes" id="UP000682811"/>
    </source>
</evidence>
<dbReference type="SUPFAM" id="SSF48557">
    <property type="entry name" value="L-aspartase-like"/>
    <property type="match status" value="1"/>
</dbReference>
<dbReference type="InterPro" id="IPR008948">
    <property type="entry name" value="L-Aspartase-like"/>
</dbReference>
<organism evidence="9 10">
    <name type="scientific">Paenibacillus azoreducens</name>
    <dbReference type="NCBI Taxonomy" id="116718"/>
    <lineage>
        <taxon>Bacteria</taxon>
        <taxon>Bacillati</taxon>
        <taxon>Bacillota</taxon>
        <taxon>Bacilli</taxon>
        <taxon>Bacillales</taxon>
        <taxon>Paenibacillaceae</taxon>
        <taxon>Paenibacillus</taxon>
    </lineage>
</organism>
<accession>A0A920CRY0</accession>
<dbReference type="CDD" id="cd01359">
    <property type="entry name" value="Argininosuccinate_lyase"/>
    <property type="match status" value="1"/>
</dbReference>
<dbReference type="Gene3D" id="1.20.200.10">
    <property type="entry name" value="Fumarase/aspartase (Central domain)"/>
    <property type="match status" value="1"/>
</dbReference>
<feature type="domain" description="Fumarate lyase N-terminal" evidence="7">
    <location>
        <begin position="100"/>
        <end position="326"/>
    </location>
</feature>
<gene>
    <name evidence="6" type="primary">argH</name>
    <name evidence="9" type="ORF">J34TS1_16380</name>
</gene>
<dbReference type="EC" id="4.3.2.1" evidence="2 6"/>
<evidence type="ECO:0000259" key="8">
    <source>
        <dbReference type="Pfam" id="PF14698"/>
    </source>
</evidence>
<dbReference type="InterPro" id="IPR000362">
    <property type="entry name" value="Fumarate_lyase_fam"/>
</dbReference>
<dbReference type="EMBL" id="BORT01000005">
    <property type="protein sequence ID" value="GIO46873.1"/>
    <property type="molecule type" value="Genomic_DNA"/>
</dbReference>
<dbReference type="PANTHER" id="PTHR43814:SF1">
    <property type="entry name" value="ARGININOSUCCINATE LYASE"/>
    <property type="match status" value="1"/>
</dbReference>
<dbReference type="PANTHER" id="PTHR43814">
    <property type="entry name" value="ARGININOSUCCINATE LYASE"/>
    <property type="match status" value="1"/>
</dbReference>
<dbReference type="PRINTS" id="PR00149">
    <property type="entry name" value="FUMRATELYASE"/>
</dbReference>
<evidence type="ECO:0000259" key="7">
    <source>
        <dbReference type="Pfam" id="PF00206"/>
    </source>
</evidence>
<dbReference type="GO" id="GO:0004056">
    <property type="term" value="F:argininosuccinate lyase activity"/>
    <property type="evidence" value="ECO:0007669"/>
    <property type="project" value="UniProtKB-UniRule"/>
</dbReference>
<evidence type="ECO:0000256" key="2">
    <source>
        <dbReference type="ARBA" id="ARBA00012338"/>
    </source>
</evidence>
<dbReference type="Gene3D" id="1.10.40.30">
    <property type="entry name" value="Fumarase/aspartase (C-terminal domain)"/>
    <property type="match status" value="1"/>
</dbReference>
<dbReference type="Gene3D" id="1.10.275.10">
    <property type="entry name" value="Fumarase/aspartase (N-terminal domain)"/>
    <property type="match status" value="1"/>
</dbReference>
<comment type="subcellular location">
    <subcellularLocation>
        <location evidence="6">Cytoplasm</location>
    </subcellularLocation>
</comment>
<evidence type="ECO:0000256" key="1">
    <source>
        <dbReference type="ARBA" id="ARBA00004941"/>
    </source>
</evidence>
<sequence length="524" mass="58225">MLNMMKVHGQSQEHYGKDLDNMRNREQILEEEGKLFPGRTYTEVVLAPAFDEAKTSLLAPMMAINKAHLIMLKEQGLVTEEEAGQIADAIRGLDLEKLRHAEYTGQFEDLFFQVEHELHAAAGDIADNLHLARSRNDMGIAIYRIVLREKLLATLRGALTLKSQLLAFAEEHADTVMIGYTHTQQAQPTTLAHYIMAMTDSLDRDIRRMQAAYANCNRSSMGAAALTTSGFAISRKRMQELLGFDELIYNSYDAIGGADYIGEMMTAVQLAAINLGRSSQDFLLWCTQEFGMLRVADPYVQISSIMPQKRNPVSFEHMRALLSSCVGNTQTVLTMMHNTPFGDIVDTEDDMQPYAWKALQVLDRMYRLLSCVIGTIDVNKEVLRKRTEGSFATVTELADTLVRTDGLSFRNSHHIVSNVVKRSVAAGLAANEITLELVNEIALQVIGRKLSLTAEQLRLALDPVHFVDIRTLPGGPAPAEIRGTIAKRKTSQQSQEQWLDAARAQVEGALAELDRTLAGWGGSL</sequence>
<comment type="caution">
    <text evidence="9">The sequence shown here is derived from an EMBL/GenBank/DDBJ whole genome shotgun (WGS) entry which is preliminary data.</text>
</comment>
<dbReference type="FunFam" id="1.10.40.30:FF:000001">
    <property type="entry name" value="Argininosuccinate lyase"/>
    <property type="match status" value="1"/>
</dbReference>
<feature type="domain" description="Argininosuccinate lyase C-terminal" evidence="8">
    <location>
        <begin position="391"/>
        <end position="467"/>
    </location>
</feature>
<dbReference type="Pfam" id="PF00206">
    <property type="entry name" value="Lyase_1"/>
    <property type="match status" value="1"/>
</dbReference>
<protein>
    <recommendedName>
        <fullName evidence="2 6">Argininosuccinate lyase</fullName>
        <shortName evidence="6">ASAL</shortName>
        <ecNumber evidence="2 6">4.3.2.1</ecNumber>
    </recommendedName>
    <alternativeName>
        <fullName evidence="6">Arginosuccinase</fullName>
    </alternativeName>
</protein>
<dbReference type="InterPro" id="IPR009049">
    <property type="entry name" value="Argininosuccinate_lyase"/>
</dbReference>
<dbReference type="GO" id="GO:0042450">
    <property type="term" value="P:L-arginine biosynthetic process via ornithine"/>
    <property type="evidence" value="ECO:0007669"/>
    <property type="project" value="UniProtKB-UniRule"/>
</dbReference>
<keyword evidence="3 6" id="KW-0055">Arginine biosynthesis</keyword>
<dbReference type="Proteomes" id="UP000682811">
    <property type="component" value="Unassembled WGS sequence"/>
</dbReference>
<dbReference type="FunFam" id="1.20.200.10:FF:000019">
    <property type="entry name" value="Argininosuccinate lyase chloroplastic"/>
    <property type="match status" value="1"/>
</dbReference>
<dbReference type="Pfam" id="PF14698">
    <property type="entry name" value="ASL_C2"/>
    <property type="match status" value="1"/>
</dbReference>
<name>A0A920CRY0_9BACL</name>
<comment type="similarity">
    <text evidence="6">Belongs to the lyase 1 family. Argininosuccinate lyase subfamily.</text>
</comment>
<dbReference type="HAMAP" id="MF_00006">
    <property type="entry name" value="Arg_succ_lyase"/>
    <property type="match status" value="1"/>
</dbReference>
<keyword evidence="5 6" id="KW-0456">Lyase</keyword>
<evidence type="ECO:0000256" key="3">
    <source>
        <dbReference type="ARBA" id="ARBA00022571"/>
    </source>
</evidence>
<dbReference type="InterPro" id="IPR022761">
    <property type="entry name" value="Fumarate_lyase_N"/>
</dbReference>
<dbReference type="AlphaFoldDB" id="A0A920CRY0"/>
<evidence type="ECO:0000256" key="4">
    <source>
        <dbReference type="ARBA" id="ARBA00022605"/>
    </source>
</evidence>
<dbReference type="NCBIfam" id="TIGR00838">
    <property type="entry name" value="argH"/>
    <property type="match status" value="1"/>
</dbReference>
<dbReference type="InterPro" id="IPR029419">
    <property type="entry name" value="Arg_succ_lyase_C"/>
</dbReference>
<evidence type="ECO:0000256" key="6">
    <source>
        <dbReference type="HAMAP-Rule" id="MF_00006"/>
    </source>
</evidence>
<keyword evidence="10" id="KW-1185">Reference proteome</keyword>
<keyword evidence="6" id="KW-0963">Cytoplasm</keyword>
<keyword evidence="4 6" id="KW-0028">Amino-acid biosynthesis</keyword>
<dbReference type="PRINTS" id="PR00145">
    <property type="entry name" value="ARGSUCLYASE"/>
</dbReference>
<comment type="catalytic activity">
    <reaction evidence="6">
        <text>2-(N(omega)-L-arginino)succinate = fumarate + L-arginine</text>
        <dbReference type="Rhea" id="RHEA:24020"/>
        <dbReference type="ChEBI" id="CHEBI:29806"/>
        <dbReference type="ChEBI" id="CHEBI:32682"/>
        <dbReference type="ChEBI" id="CHEBI:57472"/>
        <dbReference type="EC" id="4.3.2.1"/>
    </reaction>
</comment>
<comment type="pathway">
    <text evidence="1 6">Amino-acid biosynthesis; L-arginine biosynthesis; L-arginine from L-ornithine and carbamoyl phosphate: step 3/3.</text>
</comment>
<evidence type="ECO:0000256" key="5">
    <source>
        <dbReference type="ARBA" id="ARBA00023239"/>
    </source>
</evidence>
<proteinExistence type="inferred from homology"/>
<evidence type="ECO:0000313" key="9">
    <source>
        <dbReference type="EMBL" id="GIO46873.1"/>
    </source>
</evidence>
<dbReference type="InterPro" id="IPR024083">
    <property type="entry name" value="Fumarase/histidase_N"/>
</dbReference>
<reference evidence="9 10" key="1">
    <citation type="submission" date="2021-03" db="EMBL/GenBank/DDBJ databases">
        <title>Antimicrobial resistance genes in bacteria isolated from Japanese honey, and their potential for conferring macrolide and lincosamide resistance in the American foulbrood pathogen Paenibacillus larvae.</title>
        <authorList>
            <person name="Okamoto M."/>
            <person name="Kumagai M."/>
            <person name="Kanamori H."/>
            <person name="Takamatsu D."/>
        </authorList>
    </citation>
    <scope>NUCLEOTIDE SEQUENCE [LARGE SCALE GENOMIC DNA]</scope>
    <source>
        <strain evidence="9 10">J34TS1</strain>
    </source>
</reference>
<dbReference type="GO" id="GO:0005829">
    <property type="term" value="C:cytosol"/>
    <property type="evidence" value="ECO:0007669"/>
    <property type="project" value="TreeGrafter"/>
</dbReference>